<feature type="chain" id="PRO_5038678428" evidence="1">
    <location>
        <begin position="21"/>
        <end position="323"/>
    </location>
</feature>
<protein>
    <submittedName>
        <fullName evidence="2">Uncharacterized protein</fullName>
    </submittedName>
</protein>
<evidence type="ECO:0000313" key="2">
    <source>
        <dbReference type="EMBL" id="QNL43274.1"/>
    </source>
</evidence>
<dbReference type="AlphaFoldDB" id="A0A7G9B143"/>
<evidence type="ECO:0000313" key="3">
    <source>
        <dbReference type="Proteomes" id="UP000515960"/>
    </source>
</evidence>
<gene>
    <name evidence="2" type="ORF">H8790_07105</name>
</gene>
<dbReference type="Proteomes" id="UP000515960">
    <property type="component" value="Chromosome"/>
</dbReference>
<keyword evidence="3" id="KW-1185">Reference proteome</keyword>
<sequence length="323" mass="35530">MTRKSGLPLLLSLLFLSACGPSVQGGACSGEQQPTTAAEVLAAYDDACEAYDWFNLATLPCTGDAVAEAGREYRMVDQPGFSTLNDLSSHLKLLFSDDLTEQLLSEGTYREIDGKLYCAEGGRGANLYLLDKRAEAAHMEDGTWNVTVTFYAWDDFNPPQLTAGLSQRVLTYGYEDGRWCFLDFCPSDDLDLEADTVFTFSYDTETFHSTEFADYTNLQLCCYLLKADGAYSEEPGDLLFQRFLDAPEEMMATLAQLCSAWQTRVAPIIGYNGVYRLTPSEQISFEELMDSYSPKTEEEQAVLGLISAAYDQAAIASAASNAA</sequence>
<evidence type="ECO:0000256" key="1">
    <source>
        <dbReference type="SAM" id="SignalP"/>
    </source>
</evidence>
<keyword evidence="1" id="KW-0732">Signal</keyword>
<dbReference type="RefSeq" id="WP_187331865.1">
    <property type="nucleotide sequence ID" value="NZ_CP060490.1"/>
</dbReference>
<reference evidence="2 3" key="1">
    <citation type="submission" date="2020-08" db="EMBL/GenBank/DDBJ databases">
        <authorList>
            <person name="Liu C."/>
            <person name="Sun Q."/>
        </authorList>
    </citation>
    <scope>NUCLEOTIDE SEQUENCE [LARGE SCALE GENOMIC DNA]</scope>
    <source>
        <strain evidence="2 3">NSJ-62</strain>
    </source>
</reference>
<name>A0A7G9B143_9FIRM</name>
<feature type="signal peptide" evidence="1">
    <location>
        <begin position="1"/>
        <end position="20"/>
    </location>
</feature>
<proteinExistence type="predicted"/>
<dbReference type="PROSITE" id="PS51257">
    <property type="entry name" value="PROKAR_LIPOPROTEIN"/>
    <property type="match status" value="1"/>
</dbReference>
<accession>A0A7G9B143</accession>
<dbReference type="KEGG" id="ohi:H8790_07105"/>
<dbReference type="EMBL" id="CP060490">
    <property type="protein sequence ID" value="QNL43274.1"/>
    <property type="molecule type" value="Genomic_DNA"/>
</dbReference>
<organism evidence="2 3">
    <name type="scientific">Oscillibacter hominis</name>
    <dbReference type="NCBI Taxonomy" id="2763056"/>
    <lineage>
        <taxon>Bacteria</taxon>
        <taxon>Bacillati</taxon>
        <taxon>Bacillota</taxon>
        <taxon>Clostridia</taxon>
        <taxon>Eubacteriales</taxon>
        <taxon>Oscillospiraceae</taxon>
        <taxon>Oscillibacter</taxon>
    </lineage>
</organism>